<dbReference type="EMBL" id="WBNC01028673">
    <property type="protein sequence ID" value="NXD04800.1"/>
    <property type="molecule type" value="Genomic_DNA"/>
</dbReference>
<reference evidence="10" key="1">
    <citation type="submission" date="2019-09" db="EMBL/GenBank/DDBJ databases">
        <title>Bird 10,000 Genomes (B10K) Project - Family phase.</title>
        <authorList>
            <person name="Zhang G."/>
        </authorList>
    </citation>
    <scope>NUCLEOTIDE SEQUENCE</scope>
    <source>
        <strain evidence="10">OUT-0039</strain>
        <tissue evidence="10">Muscle</tissue>
    </source>
</reference>
<evidence type="ECO:0000313" key="11">
    <source>
        <dbReference type="Proteomes" id="UP000611277"/>
    </source>
</evidence>
<evidence type="ECO:0000256" key="2">
    <source>
        <dbReference type="ARBA" id="ARBA00022695"/>
    </source>
</evidence>
<dbReference type="GO" id="GO:0003964">
    <property type="term" value="F:RNA-directed DNA polymerase activity"/>
    <property type="evidence" value="ECO:0007669"/>
    <property type="project" value="UniProtKB-KW"/>
</dbReference>
<dbReference type="GO" id="GO:0016787">
    <property type="term" value="F:hydrolase activity"/>
    <property type="evidence" value="ECO:0007669"/>
    <property type="project" value="UniProtKB-KW"/>
</dbReference>
<evidence type="ECO:0000313" key="10">
    <source>
        <dbReference type="EMBL" id="NXD04800.1"/>
    </source>
</evidence>
<feature type="non-terminal residue" evidence="10">
    <location>
        <position position="100"/>
    </location>
</feature>
<keyword evidence="8" id="KW-0863">Zinc-finger</keyword>
<keyword evidence="1" id="KW-0808">Transferase</keyword>
<evidence type="ECO:0000256" key="7">
    <source>
        <dbReference type="ARBA" id="ARBA00022918"/>
    </source>
</evidence>
<keyword evidence="2" id="KW-0548">Nucleotidyltransferase</keyword>
<dbReference type="Proteomes" id="UP000611277">
    <property type="component" value="Unassembled WGS sequence"/>
</dbReference>
<keyword evidence="7" id="KW-0695">RNA-directed DNA polymerase</keyword>
<dbReference type="PANTHER" id="PTHR41694">
    <property type="entry name" value="ENDOGENOUS RETROVIRUS GROUP K MEMBER POL PROTEIN"/>
    <property type="match status" value="1"/>
</dbReference>
<protein>
    <submittedName>
        <fullName evidence="10">POK6 protein</fullName>
    </submittedName>
</protein>
<evidence type="ECO:0000256" key="4">
    <source>
        <dbReference type="ARBA" id="ARBA00022723"/>
    </source>
</evidence>
<accession>A0A851SN74</accession>
<gene>
    <name evidence="10" type="primary">Ervk6_6</name>
    <name evidence="10" type="ORF">CERFAM_R14278</name>
</gene>
<keyword evidence="8" id="KW-0862">Zinc</keyword>
<keyword evidence="3" id="KW-0540">Nuclease</keyword>
<evidence type="ECO:0000256" key="1">
    <source>
        <dbReference type="ARBA" id="ARBA00022679"/>
    </source>
</evidence>
<dbReference type="InterPro" id="IPR043128">
    <property type="entry name" value="Rev_trsase/Diguanyl_cyclase"/>
</dbReference>
<comment type="caution">
    <text evidence="10">The sequence shown here is derived from an EMBL/GenBank/DDBJ whole genome shotgun (WGS) entry which is preliminary data.</text>
</comment>
<dbReference type="GO" id="GO:0008270">
    <property type="term" value="F:zinc ion binding"/>
    <property type="evidence" value="ECO:0007669"/>
    <property type="project" value="UniProtKB-KW"/>
</dbReference>
<dbReference type="Gene3D" id="1.10.10.200">
    <property type="match status" value="1"/>
</dbReference>
<keyword evidence="4" id="KW-0479">Metal-binding</keyword>
<feature type="non-terminal residue" evidence="10">
    <location>
        <position position="1"/>
    </location>
</feature>
<organism evidence="10 11">
    <name type="scientific">Certhia familiaris</name>
    <name type="common">Eurasian treecreeper</name>
    <dbReference type="NCBI Taxonomy" id="73333"/>
    <lineage>
        <taxon>Eukaryota</taxon>
        <taxon>Metazoa</taxon>
        <taxon>Chordata</taxon>
        <taxon>Craniata</taxon>
        <taxon>Vertebrata</taxon>
        <taxon>Euteleostomi</taxon>
        <taxon>Archelosauria</taxon>
        <taxon>Archosauria</taxon>
        <taxon>Dinosauria</taxon>
        <taxon>Saurischia</taxon>
        <taxon>Theropoda</taxon>
        <taxon>Coelurosauria</taxon>
        <taxon>Aves</taxon>
        <taxon>Neognathae</taxon>
        <taxon>Neoaves</taxon>
        <taxon>Telluraves</taxon>
        <taxon>Australaves</taxon>
        <taxon>Passeriformes</taxon>
        <taxon>Certhiidae</taxon>
        <taxon>Certhiinae</taxon>
        <taxon>Certhia</taxon>
    </lineage>
</organism>
<dbReference type="InterPro" id="IPR003308">
    <property type="entry name" value="Integrase_Zn-bd_dom_N"/>
</dbReference>
<name>A0A851SN74_CERFA</name>
<dbReference type="GO" id="GO:0004519">
    <property type="term" value="F:endonuclease activity"/>
    <property type="evidence" value="ECO:0007669"/>
    <property type="project" value="UniProtKB-KW"/>
</dbReference>
<feature type="domain" description="Integrase-type" evidence="9">
    <location>
        <begin position="47"/>
        <end position="88"/>
    </location>
</feature>
<keyword evidence="5" id="KW-0255">Endonuclease</keyword>
<dbReference type="InterPro" id="IPR017856">
    <property type="entry name" value="Integrase-like_N"/>
</dbReference>
<dbReference type="Pfam" id="PF02022">
    <property type="entry name" value="Integrase_Zn"/>
    <property type="match status" value="1"/>
</dbReference>
<dbReference type="SUPFAM" id="SSF46919">
    <property type="entry name" value="N-terminal Zn binding domain of HIV integrase"/>
    <property type="match status" value="1"/>
</dbReference>
<dbReference type="PANTHER" id="PTHR41694:SF3">
    <property type="entry name" value="RNA-DIRECTED DNA POLYMERASE-RELATED"/>
    <property type="match status" value="1"/>
</dbReference>
<dbReference type="Gene3D" id="3.10.10.10">
    <property type="entry name" value="HIV Type 1 Reverse Transcriptase, subunit A, domain 1"/>
    <property type="match status" value="1"/>
</dbReference>
<dbReference type="AlphaFoldDB" id="A0A851SN74"/>
<keyword evidence="6" id="KW-0378">Hydrolase</keyword>
<dbReference type="GO" id="GO:0035613">
    <property type="term" value="F:RNA stem-loop binding"/>
    <property type="evidence" value="ECO:0007669"/>
    <property type="project" value="TreeGrafter"/>
</dbReference>
<evidence type="ECO:0000256" key="8">
    <source>
        <dbReference type="PROSITE-ProRule" id="PRU00450"/>
    </source>
</evidence>
<evidence type="ECO:0000259" key="9">
    <source>
        <dbReference type="PROSITE" id="PS50876"/>
    </source>
</evidence>
<evidence type="ECO:0000256" key="6">
    <source>
        <dbReference type="ARBA" id="ARBA00022801"/>
    </source>
</evidence>
<dbReference type="PROSITE" id="PS50876">
    <property type="entry name" value="ZF_INTEGRASE"/>
    <property type="match status" value="1"/>
</dbReference>
<keyword evidence="11" id="KW-1185">Reference proteome</keyword>
<evidence type="ECO:0000256" key="5">
    <source>
        <dbReference type="ARBA" id="ARBA00022759"/>
    </source>
</evidence>
<dbReference type="Gene3D" id="3.30.70.270">
    <property type="match status" value="1"/>
</dbReference>
<sequence length="100" mass="10774">MGALQPGLPNAAMLPGDWHLLVIDLKDCFFTIRADKLVSVVHHTPISAQSLAQEVHAVFHQNAKGLHKEFKIPIVEAQAIIKACPICSHHNQGLGLGIGV</sequence>
<evidence type="ECO:0000256" key="3">
    <source>
        <dbReference type="ARBA" id="ARBA00022722"/>
    </source>
</evidence>
<proteinExistence type="predicted"/>